<evidence type="ECO:0000313" key="4">
    <source>
        <dbReference type="Proteomes" id="UP001497512"/>
    </source>
</evidence>
<dbReference type="Proteomes" id="UP001497512">
    <property type="component" value="Chromosome 2"/>
</dbReference>
<keyword evidence="4" id="KW-1185">Reference proteome</keyword>
<gene>
    <name evidence="3" type="ORF">CSSPTR1EN2_LOCUS13262</name>
</gene>
<name>A0ABP0UDT9_9BRYO</name>
<feature type="non-terminal residue" evidence="3">
    <location>
        <position position="116"/>
    </location>
</feature>
<proteinExistence type="predicted"/>
<keyword evidence="2" id="KW-1133">Transmembrane helix</keyword>
<evidence type="ECO:0000256" key="2">
    <source>
        <dbReference type="SAM" id="Phobius"/>
    </source>
</evidence>
<dbReference type="EMBL" id="OZ019894">
    <property type="protein sequence ID" value="CAK9216113.1"/>
    <property type="molecule type" value="Genomic_DNA"/>
</dbReference>
<feature type="region of interest" description="Disordered" evidence="1">
    <location>
        <begin position="91"/>
        <end position="116"/>
    </location>
</feature>
<accession>A0ABP0UDT9</accession>
<evidence type="ECO:0000313" key="3">
    <source>
        <dbReference type="EMBL" id="CAK9216113.1"/>
    </source>
</evidence>
<feature type="transmembrane region" description="Helical" evidence="2">
    <location>
        <begin position="37"/>
        <end position="55"/>
    </location>
</feature>
<sequence length="116" mass="12925">MRAVCGFILVCFFLSGPQVFPNAHKEEAPFSSFSHRNLMDMLALPFFFIFFFSFLRGDDVSSVRIQSGGSSISHNAIPPKVYDSRNWRISRSSSSFSSSSSCAATSPRSAVRSRRI</sequence>
<keyword evidence="2" id="KW-0472">Membrane</keyword>
<evidence type="ECO:0008006" key="5">
    <source>
        <dbReference type="Google" id="ProtNLM"/>
    </source>
</evidence>
<keyword evidence="2" id="KW-0812">Transmembrane</keyword>
<feature type="compositionally biased region" description="Low complexity" evidence="1">
    <location>
        <begin position="91"/>
        <end position="110"/>
    </location>
</feature>
<feature type="non-terminal residue" evidence="3">
    <location>
        <position position="1"/>
    </location>
</feature>
<organism evidence="3 4">
    <name type="scientific">Sphagnum troendelagicum</name>
    <dbReference type="NCBI Taxonomy" id="128251"/>
    <lineage>
        <taxon>Eukaryota</taxon>
        <taxon>Viridiplantae</taxon>
        <taxon>Streptophyta</taxon>
        <taxon>Embryophyta</taxon>
        <taxon>Bryophyta</taxon>
        <taxon>Sphagnophytina</taxon>
        <taxon>Sphagnopsida</taxon>
        <taxon>Sphagnales</taxon>
        <taxon>Sphagnaceae</taxon>
        <taxon>Sphagnum</taxon>
    </lineage>
</organism>
<protein>
    <recommendedName>
        <fullName evidence="5">Secreted protein</fullName>
    </recommendedName>
</protein>
<evidence type="ECO:0000256" key="1">
    <source>
        <dbReference type="SAM" id="MobiDB-lite"/>
    </source>
</evidence>
<reference evidence="3" key="1">
    <citation type="submission" date="2024-02" db="EMBL/GenBank/DDBJ databases">
        <authorList>
            <consortium name="ELIXIR-Norway"/>
            <consortium name="Elixir Norway"/>
        </authorList>
    </citation>
    <scope>NUCLEOTIDE SEQUENCE</scope>
</reference>